<dbReference type="SUPFAM" id="SSF56436">
    <property type="entry name" value="C-type lectin-like"/>
    <property type="match status" value="1"/>
</dbReference>
<evidence type="ECO:0000259" key="3">
    <source>
        <dbReference type="PROSITE" id="PS50041"/>
    </source>
</evidence>
<dbReference type="Pfam" id="PF00059">
    <property type="entry name" value="Lectin_C"/>
    <property type="match status" value="1"/>
</dbReference>
<dbReference type="PANTHER" id="PTHR45710">
    <property type="entry name" value="C-TYPE LECTIN DOMAIN-CONTAINING PROTEIN 180"/>
    <property type="match status" value="1"/>
</dbReference>
<dbReference type="InterPro" id="IPR001304">
    <property type="entry name" value="C-type_lectin-like"/>
</dbReference>
<dbReference type="Gene3D" id="3.10.100.10">
    <property type="entry name" value="Mannose-Binding Protein A, subunit A"/>
    <property type="match status" value="1"/>
</dbReference>
<dbReference type="SMART" id="SM00034">
    <property type="entry name" value="CLECT"/>
    <property type="match status" value="1"/>
</dbReference>
<protein>
    <submittedName>
        <fullName evidence="5">C-type lectin domain family 2 member D</fullName>
    </submittedName>
</protein>
<dbReference type="InterPro" id="IPR050828">
    <property type="entry name" value="C-type_lectin/matrix_domain"/>
</dbReference>
<dbReference type="PANTHER" id="PTHR45710:SF35">
    <property type="entry name" value="C-TYPE LECTIN DOMAIN FAMILY 2 MEMBER D"/>
    <property type="match status" value="1"/>
</dbReference>
<dbReference type="InterPro" id="IPR033992">
    <property type="entry name" value="NKR-like_CTLD"/>
</dbReference>
<comment type="subcellular location">
    <subcellularLocation>
        <location evidence="1">Cell membrane</location>
        <topology evidence="1">Single-pass type II membrane protein</topology>
    </subcellularLocation>
</comment>
<name>A0ABM1DBZ8_CERSS</name>
<keyword evidence="2" id="KW-0430">Lectin</keyword>
<dbReference type="PROSITE" id="PS50041">
    <property type="entry name" value="C_TYPE_LECTIN_2"/>
    <property type="match status" value="1"/>
</dbReference>
<dbReference type="CDD" id="cd03593">
    <property type="entry name" value="CLECT_NK_receptors_like"/>
    <property type="match status" value="1"/>
</dbReference>
<organism evidence="4 5">
    <name type="scientific">Ceratotherium simum simum</name>
    <name type="common">Southern white rhinoceros</name>
    <dbReference type="NCBI Taxonomy" id="73337"/>
    <lineage>
        <taxon>Eukaryota</taxon>
        <taxon>Metazoa</taxon>
        <taxon>Chordata</taxon>
        <taxon>Craniata</taxon>
        <taxon>Vertebrata</taxon>
        <taxon>Euteleostomi</taxon>
        <taxon>Mammalia</taxon>
        <taxon>Eutheria</taxon>
        <taxon>Laurasiatheria</taxon>
        <taxon>Perissodactyla</taxon>
        <taxon>Rhinocerotidae</taxon>
        <taxon>Ceratotherium</taxon>
    </lineage>
</organism>
<evidence type="ECO:0000313" key="4">
    <source>
        <dbReference type="Proteomes" id="UP000694910"/>
    </source>
</evidence>
<gene>
    <name evidence="5" type="primary">LOC106803175</name>
</gene>
<evidence type="ECO:0000256" key="2">
    <source>
        <dbReference type="ARBA" id="ARBA00022734"/>
    </source>
</evidence>
<accession>A0ABM1DBZ8</accession>
<keyword evidence="4" id="KW-1185">Reference proteome</keyword>
<dbReference type="GeneID" id="106803175"/>
<dbReference type="InterPro" id="IPR016186">
    <property type="entry name" value="C-type_lectin-like/link_sf"/>
</dbReference>
<reference evidence="5" key="1">
    <citation type="submission" date="2025-08" db="UniProtKB">
        <authorList>
            <consortium name="RefSeq"/>
        </authorList>
    </citation>
    <scope>IDENTIFICATION</scope>
</reference>
<evidence type="ECO:0000256" key="1">
    <source>
        <dbReference type="ARBA" id="ARBA00004401"/>
    </source>
</evidence>
<dbReference type="InterPro" id="IPR016187">
    <property type="entry name" value="CTDL_fold"/>
</dbReference>
<sequence>MHRFGERQSAFRYSPRTYTPPLIVTRTICNEKPSECLEAACPESWIGFQRKCFYFSDDTKNWTFSQRFCDSQGANLVQVETLQELEFLLRYKGPSDHWIGLSREQGQSWKWTDGTEWTRCFPITGGGECAYLNDKGASSARRYTERKWICSKPDTYAQMRSQSPN</sequence>
<dbReference type="RefSeq" id="XP_014649329.1">
    <property type="nucleotide sequence ID" value="XM_014793843.1"/>
</dbReference>
<evidence type="ECO:0000313" key="5">
    <source>
        <dbReference type="RefSeq" id="XP_014649329.1"/>
    </source>
</evidence>
<dbReference type="Proteomes" id="UP000694910">
    <property type="component" value="Unplaced"/>
</dbReference>
<proteinExistence type="predicted"/>
<feature type="domain" description="C-type lectin" evidence="3">
    <location>
        <begin position="48"/>
        <end position="151"/>
    </location>
</feature>